<evidence type="ECO:0000313" key="2">
    <source>
        <dbReference type="Proteomes" id="UP000487350"/>
    </source>
</evidence>
<keyword evidence="2" id="KW-1185">Reference proteome</keyword>
<evidence type="ECO:0000313" key="1">
    <source>
        <dbReference type="EMBL" id="MRD46669.1"/>
    </source>
</evidence>
<proteinExistence type="predicted"/>
<dbReference type="PROSITE" id="PS51318">
    <property type="entry name" value="TAT"/>
    <property type="match status" value="1"/>
</dbReference>
<reference evidence="1 2" key="1">
    <citation type="submission" date="2019-11" db="EMBL/GenBank/DDBJ databases">
        <title>Caenimonas koreensis gen. nov., sp. nov., isolated from activated sludge.</title>
        <authorList>
            <person name="Seung H.R."/>
        </authorList>
    </citation>
    <scope>NUCLEOTIDE SEQUENCE [LARGE SCALE GENOMIC DNA]</scope>
    <source>
        <strain evidence="1 2">EMB320</strain>
    </source>
</reference>
<organism evidence="1 2">
    <name type="scientific">Caenimonas koreensis DSM 17982</name>
    <dbReference type="NCBI Taxonomy" id="1121255"/>
    <lineage>
        <taxon>Bacteria</taxon>
        <taxon>Pseudomonadati</taxon>
        <taxon>Pseudomonadota</taxon>
        <taxon>Betaproteobacteria</taxon>
        <taxon>Burkholderiales</taxon>
        <taxon>Comamonadaceae</taxon>
        <taxon>Caenimonas</taxon>
    </lineage>
</organism>
<dbReference type="OrthoDB" id="369729at2"/>
<sequence>MTQHTLQGRTESEVLWFQRRSFLQAAAAWTAMGGISAAVAQQRSNIVDLRGDALINGERLVPQRSIQTGDTIETGPNSGLVFVLGTSSFLVRQNTRMTVERGSSLSTVSVLRMLTGAVASVWGRGNLRQIVTPTLTAGIRGTGVYTEVFPQQSYRSYFCNCYGTVDMGAGPDRTVSQSSYHQSFWGEAEPKNGRFLTPAKAINHTDEELEFLAKLVNQRTAWEVLGRKGVKDGMGYMEQRPETAHPAMNMPR</sequence>
<accession>A0A844B4R4</accession>
<name>A0A844B4R4_9BURK</name>
<dbReference type="RefSeq" id="WP_153584009.1">
    <property type="nucleotide sequence ID" value="NZ_WJBU01000004.1"/>
</dbReference>
<dbReference type="EMBL" id="WJBU01000004">
    <property type="protein sequence ID" value="MRD46669.1"/>
    <property type="molecule type" value="Genomic_DNA"/>
</dbReference>
<protein>
    <submittedName>
        <fullName evidence="1">Iron dicitrate transport regulator FecR</fullName>
    </submittedName>
</protein>
<comment type="caution">
    <text evidence="1">The sequence shown here is derived from an EMBL/GenBank/DDBJ whole genome shotgun (WGS) entry which is preliminary data.</text>
</comment>
<dbReference type="Proteomes" id="UP000487350">
    <property type="component" value="Unassembled WGS sequence"/>
</dbReference>
<gene>
    <name evidence="1" type="ORF">GHT07_05240</name>
</gene>
<dbReference type="InterPro" id="IPR006311">
    <property type="entry name" value="TAT_signal"/>
</dbReference>
<dbReference type="AlphaFoldDB" id="A0A844B4R4"/>